<evidence type="ECO:0000256" key="11">
    <source>
        <dbReference type="PIRNR" id="PIRNR001251"/>
    </source>
</evidence>
<comment type="similarity">
    <text evidence="3 11">Belongs to the metallo-dependent hydrolases superfamily. Adenosine and AMP deaminases family.</text>
</comment>
<dbReference type="Pfam" id="PF19326">
    <property type="entry name" value="AMP_deaminase"/>
    <property type="match status" value="1"/>
</dbReference>
<evidence type="ECO:0000256" key="8">
    <source>
        <dbReference type="ARBA" id="ARBA00023080"/>
    </source>
</evidence>
<evidence type="ECO:0000256" key="12">
    <source>
        <dbReference type="SAM" id="MobiDB-lite"/>
    </source>
</evidence>
<accession>A0A2T9XWU3</accession>
<evidence type="ECO:0000256" key="10">
    <source>
        <dbReference type="ARBA" id="ARBA00078830"/>
    </source>
</evidence>
<dbReference type="InterPro" id="IPR006650">
    <property type="entry name" value="A/AMP_deam_AS"/>
</dbReference>
<dbReference type="FunFam" id="4.10.800.20:FF:000001">
    <property type="entry name" value="AMP deaminase"/>
    <property type="match status" value="1"/>
</dbReference>
<dbReference type="SUPFAM" id="SSF51556">
    <property type="entry name" value="Metallo-dependent hydrolases"/>
    <property type="match status" value="1"/>
</dbReference>
<evidence type="ECO:0000313" key="14">
    <source>
        <dbReference type="EMBL" id="PVU84551.1"/>
    </source>
</evidence>
<dbReference type="PANTHER" id="PTHR11359:SF0">
    <property type="entry name" value="AMP DEAMINASE"/>
    <property type="match status" value="1"/>
</dbReference>
<dbReference type="FunFam" id="3.20.20.140:FF:000035">
    <property type="entry name" value="Probable amp deaminase"/>
    <property type="match status" value="1"/>
</dbReference>
<evidence type="ECO:0000256" key="5">
    <source>
        <dbReference type="ARBA" id="ARBA00022723"/>
    </source>
</evidence>
<evidence type="ECO:0000256" key="3">
    <source>
        <dbReference type="ARBA" id="ARBA00006676"/>
    </source>
</evidence>
<evidence type="ECO:0000256" key="2">
    <source>
        <dbReference type="ARBA" id="ARBA00004955"/>
    </source>
</evidence>
<dbReference type="GO" id="GO:0046033">
    <property type="term" value="P:AMP metabolic process"/>
    <property type="evidence" value="ECO:0007669"/>
    <property type="project" value="TreeGrafter"/>
</dbReference>
<sequence>MDRKTLDIPIKNFQGNDNACSNEEFDILKIPSGVQTPEIQEETPNKFDNKMFESTPDRLSALLNNQKFEAEYLVPKKPENGSGDPSHKMSSKKPVKSIKSSSNSFPKISVQDVNSEFDSGLEHENGNHKKMDLSLGIELSDTNEGKTHSNDMYFDGIESFDESKLLDETQDNYETEGTFMASHSDDREMIFVDTELKEIGEKIGMALALRDKYINISLQNEADNPKNQRNWVIYPSPPPPAWKNFLESNVLKREEFDFNKVQVPKPIEAAYTLDETGIYKVYIKNKDTDEKCSLTNIPTITEFYKDFDFLMEMVADGPTRSLAFRRLKYLEVKFQMHLHLNEWHEKAESRRVPHRDFYNVRKVDTHVHLSSCMNQKHLLRFIKFKIKTEADKKVIIRDEKWLTLRQVFESLNLTAYEISIDTLDMHANTDSFHRFDKFNLKYNPIGESRLRNIFLKTDNEIGGKYFAQLTKEVLTDLEASKYQMAEYRVSIYGHSIDEWEKLADWVIGHKVISDNVRWLIQVPRLYHIYKASEKVSNFEEIIRNIFEPLFKVTQDPCSNPKLHAFLQRVIGFDSVDDESKVERRPDGVIPEPRAWDSKVNPPYSYYCYYTYANMTSLNQFRKQRGFNTFVFRPHSGEAGDVDHLASAFLTAQGISHGILLRKAPLLQYLYYLKQIGVAMSPLSNNALFLSYERNPLLSYFQRGLNISLSTDDPLQFHYTKEPLIEEYSVAAQIYKFSGVDMCELALNSVIQSGFEATLKRHWIGRHYLEKNTFQVNKTNVPETRINYRKETLFRENLFINNLSKHGKMSP</sequence>
<dbReference type="EMBL" id="MBFT01000601">
    <property type="protein sequence ID" value="PVU88756.1"/>
    <property type="molecule type" value="Genomic_DNA"/>
</dbReference>
<dbReference type="Proteomes" id="UP000245699">
    <property type="component" value="Unassembled WGS sequence"/>
</dbReference>
<dbReference type="NCBIfam" id="TIGR01429">
    <property type="entry name" value="AMP_deaminase"/>
    <property type="match status" value="1"/>
</dbReference>
<proteinExistence type="inferred from homology"/>
<comment type="caution">
    <text evidence="14">The sequence shown here is derived from an EMBL/GenBank/DDBJ whole genome shotgun (WGS) entry which is preliminary data.</text>
</comment>
<evidence type="ECO:0000256" key="6">
    <source>
        <dbReference type="ARBA" id="ARBA00022801"/>
    </source>
</evidence>
<dbReference type="OrthoDB" id="1723809at2759"/>
<evidence type="ECO:0000313" key="16">
    <source>
        <dbReference type="Proteomes" id="UP000245699"/>
    </source>
</evidence>
<organism evidence="14 16">
    <name type="scientific">Furculomyces boomerangus</name>
    <dbReference type="NCBI Taxonomy" id="61424"/>
    <lineage>
        <taxon>Eukaryota</taxon>
        <taxon>Fungi</taxon>
        <taxon>Fungi incertae sedis</taxon>
        <taxon>Zoopagomycota</taxon>
        <taxon>Kickxellomycotina</taxon>
        <taxon>Harpellomycetes</taxon>
        <taxon>Harpellales</taxon>
        <taxon>Harpellaceae</taxon>
        <taxon>Furculomyces</taxon>
    </lineage>
</organism>
<dbReference type="GO" id="GO:0032264">
    <property type="term" value="P:IMP salvage"/>
    <property type="evidence" value="ECO:0007669"/>
    <property type="project" value="UniProtKB-UniPathway"/>
</dbReference>
<protein>
    <recommendedName>
        <fullName evidence="9">AMP deaminase</fullName>
        <ecNumber evidence="4">3.5.4.6</ecNumber>
    </recommendedName>
    <alternativeName>
        <fullName evidence="10">Myoadenylate deaminase</fullName>
    </alternativeName>
</protein>
<gene>
    <name evidence="15" type="ORF">BB559_005411</name>
    <name evidence="13" type="ORF">BB559_007569</name>
    <name evidence="14" type="ORF">BB559_007582</name>
</gene>
<dbReference type="STRING" id="61424.A0A2T9XWU3"/>
<evidence type="ECO:0000256" key="4">
    <source>
        <dbReference type="ARBA" id="ARBA00012775"/>
    </source>
</evidence>
<evidence type="ECO:0000313" key="15">
    <source>
        <dbReference type="EMBL" id="PVU88756.1"/>
    </source>
</evidence>
<keyword evidence="7" id="KW-0862">Zinc</keyword>
<dbReference type="Gene3D" id="3.20.20.140">
    <property type="entry name" value="Metal-dependent hydrolases"/>
    <property type="match status" value="1"/>
</dbReference>
<keyword evidence="6" id="KW-0378">Hydrolase</keyword>
<evidence type="ECO:0000313" key="13">
    <source>
        <dbReference type="EMBL" id="PVU84539.1"/>
    </source>
</evidence>
<evidence type="ECO:0000256" key="1">
    <source>
        <dbReference type="ARBA" id="ARBA00001947"/>
    </source>
</evidence>
<dbReference type="UniPathway" id="UPA00591">
    <property type="reaction ID" value="UER00663"/>
</dbReference>
<dbReference type="InterPro" id="IPR006329">
    <property type="entry name" value="AMPD"/>
</dbReference>
<keyword evidence="5" id="KW-0479">Metal-binding</keyword>
<dbReference type="PIRSF" id="PIRSF001251">
    <property type="entry name" value="AMP_deaminase_met"/>
    <property type="match status" value="1"/>
</dbReference>
<dbReference type="GO" id="GO:0003876">
    <property type="term" value="F:AMP deaminase activity"/>
    <property type="evidence" value="ECO:0007669"/>
    <property type="project" value="UniProtKB-EC"/>
</dbReference>
<dbReference type="InterPro" id="IPR032466">
    <property type="entry name" value="Metal_Hydrolase"/>
</dbReference>
<evidence type="ECO:0000256" key="9">
    <source>
        <dbReference type="ARBA" id="ARBA00072037"/>
    </source>
</evidence>
<dbReference type="Gene3D" id="4.10.800.20">
    <property type="match status" value="1"/>
</dbReference>
<evidence type="ECO:0000256" key="7">
    <source>
        <dbReference type="ARBA" id="ARBA00022833"/>
    </source>
</evidence>
<dbReference type="GO" id="GO:0046872">
    <property type="term" value="F:metal ion binding"/>
    <property type="evidence" value="ECO:0007669"/>
    <property type="project" value="UniProtKB-KW"/>
</dbReference>
<dbReference type="EMBL" id="MBFT01001288">
    <property type="protein sequence ID" value="PVU84551.1"/>
    <property type="molecule type" value="Genomic_DNA"/>
</dbReference>
<dbReference type="EMBL" id="MBFT01001288">
    <property type="protein sequence ID" value="PVU84539.1"/>
    <property type="molecule type" value="Genomic_DNA"/>
</dbReference>
<keyword evidence="16" id="KW-1185">Reference proteome</keyword>
<dbReference type="PANTHER" id="PTHR11359">
    <property type="entry name" value="AMP DEAMINASE"/>
    <property type="match status" value="1"/>
</dbReference>
<reference evidence="14 16" key="1">
    <citation type="journal article" date="2018" name="MBio">
        <title>Comparative Genomics Reveals the Core Gene Toolbox for the Fungus-Insect Symbiosis.</title>
        <authorList>
            <person name="Wang Y."/>
            <person name="Stata M."/>
            <person name="Wang W."/>
            <person name="Stajich J.E."/>
            <person name="White M.M."/>
            <person name="Moncalvo J.M."/>
        </authorList>
    </citation>
    <scope>NUCLEOTIDE SEQUENCE [LARGE SCALE GENOMIC DNA]</scope>
    <source>
        <strain evidence="14 16">AUS-77-4</strain>
    </source>
</reference>
<comment type="pathway">
    <text evidence="2">Purine metabolism; IMP biosynthesis via salvage pathway; IMP from AMP: step 1/1.</text>
</comment>
<comment type="cofactor">
    <cofactor evidence="1">
        <name>Zn(2+)</name>
        <dbReference type="ChEBI" id="CHEBI:29105"/>
    </cofactor>
</comment>
<dbReference type="EC" id="3.5.4.6" evidence="4"/>
<dbReference type="AlphaFoldDB" id="A0A2T9XWU3"/>
<keyword evidence="8" id="KW-0546">Nucleotide metabolism</keyword>
<feature type="region of interest" description="Disordered" evidence="12">
    <location>
        <begin position="75"/>
        <end position="105"/>
    </location>
</feature>
<dbReference type="GO" id="GO:0005829">
    <property type="term" value="C:cytosol"/>
    <property type="evidence" value="ECO:0007669"/>
    <property type="project" value="TreeGrafter"/>
</dbReference>
<dbReference type="PROSITE" id="PS00485">
    <property type="entry name" value="A_DEAMINASE"/>
    <property type="match status" value="1"/>
</dbReference>
<name>A0A2T9XWU3_9FUNG</name>